<dbReference type="PANTHER" id="PTHR35394:SF5">
    <property type="entry name" value="DUF3176 DOMAIN-CONTAINING PROTEIN"/>
    <property type="match status" value="1"/>
</dbReference>
<proteinExistence type="predicted"/>
<keyword evidence="1" id="KW-0472">Membrane</keyword>
<feature type="transmembrane region" description="Helical" evidence="1">
    <location>
        <begin position="140"/>
        <end position="161"/>
    </location>
</feature>
<name>A0A6A6H6T5_VIRVR</name>
<feature type="transmembrane region" description="Helical" evidence="1">
    <location>
        <begin position="75"/>
        <end position="100"/>
    </location>
</feature>
<accession>A0A6A6H6T5</accession>
<reference evidence="2" key="1">
    <citation type="journal article" date="2020" name="Stud. Mycol.">
        <title>101 Dothideomycetes genomes: a test case for predicting lifestyles and emergence of pathogens.</title>
        <authorList>
            <person name="Haridas S."/>
            <person name="Albert R."/>
            <person name="Binder M."/>
            <person name="Bloem J."/>
            <person name="Labutti K."/>
            <person name="Salamov A."/>
            <person name="Andreopoulos B."/>
            <person name="Baker S."/>
            <person name="Barry K."/>
            <person name="Bills G."/>
            <person name="Bluhm B."/>
            <person name="Cannon C."/>
            <person name="Castanera R."/>
            <person name="Culley D."/>
            <person name="Daum C."/>
            <person name="Ezra D."/>
            <person name="Gonzalez J."/>
            <person name="Henrissat B."/>
            <person name="Kuo A."/>
            <person name="Liang C."/>
            <person name="Lipzen A."/>
            <person name="Lutzoni F."/>
            <person name="Magnuson J."/>
            <person name="Mondo S."/>
            <person name="Nolan M."/>
            <person name="Ohm R."/>
            <person name="Pangilinan J."/>
            <person name="Park H.-J."/>
            <person name="Ramirez L."/>
            <person name="Alfaro M."/>
            <person name="Sun H."/>
            <person name="Tritt A."/>
            <person name="Yoshinaga Y."/>
            <person name="Zwiers L.-H."/>
            <person name="Turgeon B."/>
            <person name="Goodwin S."/>
            <person name="Spatafora J."/>
            <person name="Crous P."/>
            <person name="Grigoriev I."/>
        </authorList>
    </citation>
    <scope>NUCLEOTIDE SEQUENCE</scope>
    <source>
        <strain evidence="2">Tuck. ex Michener</strain>
    </source>
</reference>
<evidence type="ECO:0000313" key="2">
    <source>
        <dbReference type="EMBL" id="KAF2233541.1"/>
    </source>
</evidence>
<keyword evidence="1" id="KW-0812">Transmembrane</keyword>
<dbReference type="PANTHER" id="PTHR35394">
    <property type="entry name" value="DUF3176 DOMAIN-CONTAINING PROTEIN"/>
    <property type="match status" value="1"/>
</dbReference>
<dbReference type="OrthoDB" id="5376804at2759"/>
<gene>
    <name evidence="2" type="ORF">EV356DRAFT_503329</name>
</gene>
<dbReference type="InterPro" id="IPR021514">
    <property type="entry name" value="DUF3176"/>
</dbReference>
<evidence type="ECO:0000256" key="1">
    <source>
        <dbReference type="SAM" id="Phobius"/>
    </source>
</evidence>
<dbReference type="Proteomes" id="UP000800092">
    <property type="component" value="Unassembled WGS sequence"/>
</dbReference>
<keyword evidence="3" id="KW-1185">Reference proteome</keyword>
<protein>
    <submittedName>
        <fullName evidence="2">Uncharacterized protein</fullName>
    </submittedName>
</protein>
<feature type="transmembrane region" description="Helical" evidence="1">
    <location>
        <begin position="502"/>
        <end position="524"/>
    </location>
</feature>
<evidence type="ECO:0000313" key="3">
    <source>
        <dbReference type="Proteomes" id="UP000800092"/>
    </source>
</evidence>
<feature type="transmembrane region" description="Helical" evidence="1">
    <location>
        <begin position="39"/>
        <end position="63"/>
    </location>
</feature>
<dbReference type="Pfam" id="PF11374">
    <property type="entry name" value="DUF3176"/>
    <property type="match status" value="1"/>
</dbReference>
<organism evidence="2 3">
    <name type="scientific">Viridothelium virens</name>
    <name type="common">Speckled blister lichen</name>
    <name type="synonym">Trypethelium virens</name>
    <dbReference type="NCBI Taxonomy" id="1048519"/>
    <lineage>
        <taxon>Eukaryota</taxon>
        <taxon>Fungi</taxon>
        <taxon>Dikarya</taxon>
        <taxon>Ascomycota</taxon>
        <taxon>Pezizomycotina</taxon>
        <taxon>Dothideomycetes</taxon>
        <taxon>Dothideomycetes incertae sedis</taxon>
        <taxon>Trypetheliales</taxon>
        <taxon>Trypetheliaceae</taxon>
        <taxon>Viridothelium</taxon>
    </lineage>
</organism>
<dbReference type="AlphaFoldDB" id="A0A6A6H6T5"/>
<keyword evidence="1" id="KW-1133">Transmembrane helix</keyword>
<dbReference type="EMBL" id="ML991805">
    <property type="protein sequence ID" value="KAF2233541.1"/>
    <property type="molecule type" value="Genomic_DNA"/>
</dbReference>
<sequence>MLPVHHDEVSESQLSLEVSPKLLRYTHTTRSRFRFTDSWFFESMSTVASVFCQGALIAILALMDGKPLANWTAPISLGATVAILTTASKALLMFSVAQCISQTKWDHFRRSQQMFDFDIFNEASRGPLGSFQFLFRRRTLLNLGAVGALITLLAIGMDTFVQQVLRLQQKMIPASGYNARFQFSDAYDYSGAIYGQASYNANSYSPDITMQGAIMNGLYGLNVSAAFECTTSNCTWPGSYVTLGFESNCSNVTITSSRKCDFPTHLVNNNSYPIRICNITTPGNVTLQETWNMGDSRTAMDVSTTVSREGCADDIEVDCDPVGNSTNVVTFAAYRLPGVDTNDCASTNCWNTDIPWEVLECNISTVAYRYDNISVQDNQLQVGQLKKIPLWRLPVPYTSLSGAYYMNFTASDSSQNFTINFNDWKSVLDFFQSKVFNGSFMAGDSGVIPESDGLGPHALYRVDIIETASKVAMSMTERVRTGPNAIQAQGVTLHEITFVAVWWPWLTLPILTVVAAALFLLLTVL</sequence>